<evidence type="ECO:0000313" key="3">
    <source>
        <dbReference type="EMBL" id="KAL2716425.1"/>
    </source>
</evidence>
<feature type="compositionally biased region" description="Polar residues" evidence="1">
    <location>
        <begin position="72"/>
        <end position="96"/>
    </location>
</feature>
<feature type="transmembrane region" description="Helical" evidence="2">
    <location>
        <begin position="302"/>
        <end position="325"/>
    </location>
</feature>
<accession>A0ABD2A9G0</accession>
<keyword evidence="2" id="KW-1133">Transmembrane helix</keyword>
<keyword evidence="2" id="KW-0812">Transmembrane</keyword>
<organism evidence="3 4">
    <name type="scientific">Vespula squamosa</name>
    <name type="common">Southern yellow jacket</name>
    <name type="synonym">Wasp</name>
    <dbReference type="NCBI Taxonomy" id="30214"/>
    <lineage>
        <taxon>Eukaryota</taxon>
        <taxon>Metazoa</taxon>
        <taxon>Ecdysozoa</taxon>
        <taxon>Arthropoda</taxon>
        <taxon>Hexapoda</taxon>
        <taxon>Insecta</taxon>
        <taxon>Pterygota</taxon>
        <taxon>Neoptera</taxon>
        <taxon>Endopterygota</taxon>
        <taxon>Hymenoptera</taxon>
        <taxon>Apocrita</taxon>
        <taxon>Aculeata</taxon>
        <taxon>Vespoidea</taxon>
        <taxon>Vespidae</taxon>
        <taxon>Vespinae</taxon>
        <taxon>Vespula</taxon>
    </lineage>
</organism>
<feature type="compositionally biased region" description="Low complexity" evidence="1">
    <location>
        <begin position="36"/>
        <end position="50"/>
    </location>
</feature>
<gene>
    <name evidence="3" type="ORF">V1478_014101</name>
</gene>
<reference evidence="3 4" key="1">
    <citation type="journal article" date="2024" name="Ann. Entomol. Soc. Am.">
        <title>Genomic analyses of the southern and eastern yellowjacket wasps (Hymenoptera: Vespidae) reveal evolutionary signatures of social life.</title>
        <authorList>
            <person name="Catto M.A."/>
            <person name="Caine P.B."/>
            <person name="Orr S.E."/>
            <person name="Hunt B.G."/>
            <person name="Goodisman M.A.D."/>
        </authorList>
    </citation>
    <scope>NUCLEOTIDE SEQUENCE [LARGE SCALE GENOMIC DNA]</scope>
    <source>
        <strain evidence="3">233</strain>
        <tissue evidence="3">Head and thorax</tissue>
    </source>
</reference>
<proteinExistence type="predicted"/>
<evidence type="ECO:0000256" key="2">
    <source>
        <dbReference type="SAM" id="Phobius"/>
    </source>
</evidence>
<feature type="region of interest" description="Disordered" evidence="1">
    <location>
        <begin position="36"/>
        <end position="96"/>
    </location>
</feature>
<keyword evidence="2" id="KW-0472">Membrane</keyword>
<dbReference type="Proteomes" id="UP001607302">
    <property type="component" value="Unassembled WGS sequence"/>
</dbReference>
<dbReference type="AlphaFoldDB" id="A0ABD2A9G0"/>
<dbReference type="EMBL" id="JAUDFV010000154">
    <property type="protein sequence ID" value="KAL2716425.1"/>
    <property type="molecule type" value="Genomic_DNA"/>
</dbReference>
<sequence length="382" mass="42817">MNNKLNLAFTVPFEEIGIHPEESEIKVILTNVGNTNQTDTQHTDQINQTNHQKESLKDSEKNSTTLKESHQETSFNERGMQVSSMKDLPPTSQNASKSSIMLNHTHQNMMKRPVEETTPINAVTEIQKPNDFIGEQKNLNQCCVTPPDEEDVTTVKTEQQKNINSSVNNTVLENASSTTSKSVTITTGDVISSKITPDSKDVNNDTKKADNDVIDKLKPTMYETVSPELINATTETSMISKSSEITNVSSEITTVSSEKDQVKVENSTLMLEKEKEVEHDGLSLKSEESISENSSGSMPPGIIALIITITFAVAIIIGYIGMIIWKQYLERKYGRRELLVNELEFDTNDLRHFEVLSDFGEARMVYLLMTLTRQRVNISCEY</sequence>
<keyword evidence="4" id="KW-1185">Reference proteome</keyword>
<feature type="compositionally biased region" description="Basic and acidic residues" evidence="1">
    <location>
        <begin position="51"/>
        <end position="71"/>
    </location>
</feature>
<comment type="caution">
    <text evidence="3">The sequence shown here is derived from an EMBL/GenBank/DDBJ whole genome shotgun (WGS) entry which is preliminary data.</text>
</comment>
<evidence type="ECO:0000256" key="1">
    <source>
        <dbReference type="SAM" id="MobiDB-lite"/>
    </source>
</evidence>
<evidence type="ECO:0000313" key="4">
    <source>
        <dbReference type="Proteomes" id="UP001607302"/>
    </source>
</evidence>
<protein>
    <submittedName>
        <fullName evidence="3">Cell wall integrity and stress response component 2-like</fullName>
    </submittedName>
</protein>
<name>A0ABD2A9G0_VESSQ</name>